<comment type="subcellular location">
    <subcellularLocation>
        <location evidence="1">Membrane</location>
        <topology evidence="1">Multi-pass membrane protein</topology>
    </subcellularLocation>
</comment>
<feature type="transmembrane region" description="Helical" evidence="6">
    <location>
        <begin position="404"/>
        <end position="423"/>
    </location>
</feature>
<feature type="transmembrane region" description="Helical" evidence="6">
    <location>
        <begin position="497"/>
        <end position="520"/>
    </location>
</feature>
<dbReference type="Proteomes" id="UP000664132">
    <property type="component" value="Unassembled WGS sequence"/>
</dbReference>
<accession>A0A8H7W7J7</accession>
<evidence type="ECO:0000256" key="3">
    <source>
        <dbReference type="ARBA" id="ARBA00022989"/>
    </source>
</evidence>
<dbReference type="OrthoDB" id="5982228at2759"/>
<name>A0A8H7W7J7_9HELO</name>
<evidence type="ECO:0000256" key="4">
    <source>
        <dbReference type="ARBA" id="ARBA00023136"/>
    </source>
</evidence>
<keyword evidence="8" id="KW-1185">Reference proteome</keyword>
<feature type="transmembrane region" description="Helical" evidence="6">
    <location>
        <begin position="101"/>
        <end position="123"/>
    </location>
</feature>
<organism evidence="7 8">
    <name type="scientific">Cadophora malorum</name>
    <dbReference type="NCBI Taxonomy" id="108018"/>
    <lineage>
        <taxon>Eukaryota</taxon>
        <taxon>Fungi</taxon>
        <taxon>Dikarya</taxon>
        <taxon>Ascomycota</taxon>
        <taxon>Pezizomycotina</taxon>
        <taxon>Leotiomycetes</taxon>
        <taxon>Helotiales</taxon>
        <taxon>Ploettnerulaceae</taxon>
        <taxon>Cadophora</taxon>
    </lineage>
</organism>
<feature type="transmembrane region" description="Helical" evidence="6">
    <location>
        <begin position="464"/>
        <end position="485"/>
    </location>
</feature>
<feature type="region of interest" description="Disordered" evidence="5">
    <location>
        <begin position="570"/>
        <end position="596"/>
    </location>
</feature>
<evidence type="ECO:0000313" key="8">
    <source>
        <dbReference type="Proteomes" id="UP000664132"/>
    </source>
</evidence>
<feature type="compositionally biased region" description="Low complexity" evidence="5">
    <location>
        <begin position="574"/>
        <end position="583"/>
    </location>
</feature>
<dbReference type="GO" id="GO:0015179">
    <property type="term" value="F:L-amino acid transmembrane transporter activity"/>
    <property type="evidence" value="ECO:0007669"/>
    <property type="project" value="TreeGrafter"/>
</dbReference>
<gene>
    <name evidence="7" type="ORF">IFR04_008600</name>
</gene>
<feature type="transmembrane region" description="Helical" evidence="6">
    <location>
        <begin position="149"/>
        <end position="171"/>
    </location>
</feature>
<dbReference type="PANTHER" id="PTHR11785:SF353">
    <property type="entry name" value="METHIONINE TRANSPORTER (EUROFUNG)"/>
    <property type="match status" value="1"/>
</dbReference>
<feature type="transmembrane region" description="Helical" evidence="6">
    <location>
        <begin position="429"/>
        <end position="448"/>
    </location>
</feature>
<dbReference type="InterPro" id="IPR050598">
    <property type="entry name" value="AminoAcid_Transporter"/>
</dbReference>
<evidence type="ECO:0000313" key="7">
    <source>
        <dbReference type="EMBL" id="KAG4418242.1"/>
    </source>
</evidence>
<feature type="transmembrane region" description="Helical" evidence="6">
    <location>
        <begin position="352"/>
        <end position="370"/>
    </location>
</feature>
<feature type="transmembrane region" description="Helical" evidence="6">
    <location>
        <begin position="223"/>
        <end position="244"/>
    </location>
</feature>
<reference evidence="7" key="1">
    <citation type="submission" date="2021-02" db="EMBL/GenBank/DDBJ databases">
        <title>Genome sequence Cadophora malorum strain M34.</title>
        <authorList>
            <person name="Stefanovic E."/>
            <person name="Vu D."/>
            <person name="Scully C."/>
            <person name="Dijksterhuis J."/>
            <person name="Roader J."/>
            <person name="Houbraken J."/>
        </authorList>
    </citation>
    <scope>NUCLEOTIDE SEQUENCE</scope>
    <source>
        <strain evidence="7">M34</strain>
    </source>
</reference>
<dbReference type="EMBL" id="JAFJYH010000133">
    <property type="protein sequence ID" value="KAG4418242.1"/>
    <property type="molecule type" value="Genomic_DNA"/>
</dbReference>
<evidence type="ECO:0000256" key="2">
    <source>
        <dbReference type="ARBA" id="ARBA00022692"/>
    </source>
</evidence>
<sequence>MGFQSFLANLKGPATVATVHVPESASTENVIHEGNLDYTQEKGGNDSLPSYQEASGAPVERESPLGYEVSWFTVILLNVGQMVGTGVFSTPGSILKNLGSVGLSLLYWVLGLAIAISGLSVYLELASYFPNRSGAEVVYLEQGWPRPKYFLPTAFAAFKVLFSFSSSNAIVLSTYLYSTAGKTPTEWQSKGVAIAGYTVATAIVIISNKYSLWFANGISVVKLLTLVFISITGFVVMAGGISAVPDPGFNFRDSFSGTTSDAYGITNALVRINFAYAGWENCFNVVAEIKKPIRTVRWAGPASLAIIAVLYMFVNLAYFAALPKQEIQGANTIAASLFFAKVFGSGSAARSLNILILLSAFGNLVSVLIGQSRMIRECGRQGVLPFPRFWASTQPFGTPLGPYALKYVMTIIMILAPPFGDAFNFAVDLASYPSAVFSLLMAVGIYTIRRQRKRINVGPSEFRVWDIVVVFYIVVQLFLLVMPWLPPQGGIYAGNVTFFYATAILTGLGLLILCAVYYYVWIKVLPKRRGYAIRQELIVLETGETAHSLVNVPLEKIPEWDSVHDVTGKKYATSSGRSSGEDSMSVERTNAKSVKE</sequence>
<dbReference type="AlphaFoldDB" id="A0A8H7W7J7"/>
<keyword evidence="4 6" id="KW-0472">Membrane</keyword>
<feature type="transmembrane region" description="Helical" evidence="6">
    <location>
        <begin position="298"/>
        <end position="321"/>
    </location>
</feature>
<comment type="caution">
    <text evidence="7">The sequence shown here is derived from an EMBL/GenBank/DDBJ whole genome shotgun (WGS) entry which is preliminary data.</text>
</comment>
<keyword evidence="2 6" id="KW-0812">Transmembrane</keyword>
<evidence type="ECO:0008006" key="9">
    <source>
        <dbReference type="Google" id="ProtNLM"/>
    </source>
</evidence>
<keyword evidence="3 6" id="KW-1133">Transmembrane helix</keyword>
<evidence type="ECO:0000256" key="1">
    <source>
        <dbReference type="ARBA" id="ARBA00004141"/>
    </source>
</evidence>
<evidence type="ECO:0000256" key="6">
    <source>
        <dbReference type="SAM" id="Phobius"/>
    </source>
</evidence>
<dbReference type="Gene3D" id="1.20.1740.10">
    <property type="entry name" value="Amino acid/polyamine transporter I"/>
    <property type="match status" value="1"/>
</dbReference>
<proteinExistence type="predicted"/>
<protein>
    <recommendedName>
        <fullName evidence="9">High-affinity methionine permease</fullName>
    </recommendedName>
</protein>
<dbReference type="GO" id="GO:0016020">
    <property type="term" value="C:membrane"/>
    <property type="evidence" value="ECO:0007669"/>
    <property type="project" value="UniProtKB-SubCell"/>
</dbReference>
<dbReference type="InterPro" id="IPR002293">
    <property type="entry name" value="AA/rel_permease1"/>
</dbReference>
<dbReference type="Pfam" id="PF13520">
    <property type="entry name" value="AA_permease_2"/>
    <property type="match status" value="1"/>
</dbReference>
<dbReference type="PANTHER" id="PTHR11785">
    <property type="entry name" value="AMINO ACID TRANSPORTER"/>
    <property type="match status" value="1"/>
</dbReference>
<evidence type="ECO:0000256" key="5">
    <source>
        <dbReference type="SAM" id="MobiDB-lite"/>
    </source>
</evidence>
<feature type="transmembrane region" description="Helical" evidence="6">
    <location>
        <begin position="192"/>
        <end position="211"/>
    </location>
</feature>